<dbReference type="CDD" id="cd00637">
    <property type="entry name" value="7tm_classA_rhodopsin-like"/>
    <property type="match status" value="1"/>
</dbReference>
<proteinExistence type="predicted"/>
<dbReference type="Gene3D" id="1.20.1070.10">
    <property type="entry name" value="Rhodopsin 7-helix transmembrane proteins"/>
    <property type="match status" value="1"/>
</dbReference>
<keyword evidence="4 9" id="KW-1133">Transmembrane helix</keyword>
<evidence type="ECO:0000256" key="6">
    <source>
        <dbReference type="ARBA" id="ARBA00023136"/>
    </source>
</evidence>
<evidence type="ECO:0000256" key="1">
    <source>
        <dbReference type="ARBA" id="ARBA00004651"/>
    </source>
</evidence>
<keyword evidence="2" id="KW-1003">Cell membrane</keyword>
<dbReference type="AlphaFoldDB" id="A0A183DFQ3"/>
<evidence type="ECO:0000313" key="11">
    <source>
        <dbReference type="EMBL" id="VDK58712.1"/>
    </source>
</evidence>
<dbReference type="Pfam" id="PF00001">
    <property type="entry name" value="7tm_1"/>
    <property type="match status" value="1"/>
</dbReference>
<evidence type="ECO:0000256" key="8">
    <source>
        <dbReference type="ARBA" id="ARBA00023224"/>
    </source>
</evidence>
<feature type="transmembrane region" description="Helical" evidence="9">
    <location>
        <begin position="194"/>
        <end position="215"/>
    </location>
</feature>
<keyword evidence="8" id="KW-0807">Transducer</keyword>
<evidence type="ECO:0000256" key="7">
    <source>
        <dbReference type="ARBA" id="ARBA00023170"/>
    </source>
</evidence>
<feature type="transmembrane region" description="Helical" evidence="9">
    <location>
        <begin position="145"/>
        <end position="166"/>
    </location>
</feature>
<keyword evidence="7" id="KW-0675">Receptor</keyword>
<comment type="subcellular location">
    <subcellularLocation>
        <location evidence="1">Cell membrane</location>
        <topology evidence="1">Multi-pass membrane protein</topology>
    </subcellularLocation>
</comment>
<keyword evidence="3 9" id="KW-0812">Transmembrane</keyword>
<feature type="transmembrane region" description="Helical" evidence="9">
    <location>
        <begin position="66"/>
        <end position="88"/>
    </location>
</feature>
<evidence type="ECO:0000256" key="3">
    <source>
        <dbReference type="ARBA" id="ARBA00022692"/>
    </source>
</evidence>
<dbReference type="EMBL" id="UYRT01019735">
    <property type="protein sequence ID" value="VDK58712.1"/>
    <property type="molecule type" value="Genomic_DNA"/>
</dbReference>
<name>A0A183DFQ3_9BILA</name>
<dbReference type="OrthoDB" id="6076970at2759"/>
<dbReference type="GO" id="GO:0042277">
    <property type="term" value="F:peptide binding"/>
    <property type="evidence" value="ECO:0007669"/>
    <property type="project" value="TreeGrafter"/>
</dbReference>
<evidence type="ECO:0000313" key="12">
    <source>
        <dbReference type="Proteomes" id="UP000271098"/>
    </source>
</evidence>
<dbReference type="SUPFAM" id="SSF81321">
    <property type="entry name" value="Family A G protein-coupled receptor-like"/>
    <property type="match status" value="1"/>
</dbReference>
<dbReference type="PRINTS" id="PR00237">
    <property type="entry name" value="GPCRRHODOPSN"/>
</dbReference>
<feature type="transmembrane region" description="Helical" evidence="9">
    <location>
        <begin position="12"/>
        <end position="33"/>
    </location>
</feature>
<dbReference type="PROSITE" id="PS50262">
    <property type="entry name" value="G_PROTEIN_RECEP_F1_2"/>
    <property type="match status" value="1"/>
</dbReference>
<dbReference type="WBParaSite" id="GPUH_0000755301-mRNA-1">
    <property type="protein sequence ID" value="GPUH_0000755301-mRNA-1"/>
    <property type="gene ID" value="GPUH_0000755301"/>
</dbReference>
<sequence>MEPISMEYWLALLYSMLAVIALPGNVWVIVVVMDQICSRRHYHYSTFRLKGRGQKRSQKAAVQSSATVYLLILSVVDLISILPVPFLVVDIFRNRWPFGLVLCKLMFFCEGANKSLSPLLLTALSLDRYMAVCLPMLVWMRQAKFACFILLLCFIYSLFFIVPVIWHSEVNGMLDAKHKLHPKCVVGMSRLFDLLQLVFCYAAPLLIICSVYLAILSRLYRHTRKNFASAGISAIPNSSRRRRPRTRISLTRVVKSSVLVVAFYFVCWTPYWVVRFLAMLQGLYPFLSFPHSSA</sequence>
<feature type="domain" description="G-protein coupled receptors family 1 profile" evidence="10">
    <location>
        <begin position="24"/>
        <end position="294"/>
    </location>
</feature>
<keyword evidence="6 9" id="KW-0472">Membrane</keyword>
<dbReference type="PANTHER" id="PTHR24229">
    <property type="entry name" value="NEUROPEPTIDES RECEPTOR"/>
    <property type="match status" value="1"/>
</dbReference>
<evidence type="ECO:0000256" key="5">
    <source>
        <dbReference type="ARBA" id="ARBA00023040"/>
    </source>
</evidence>
<dbReference type="Proteomes" id="UP000271098">
    <property type="component" value="Unassembled WGS sequence"/>
</dbReference>
<evidence type="ECO:0000259" key="10">
    <source>
        <dbReference type="PROSITE" id="PS50262"/>
    </source>
</evidence>
<dbReference type="InterPro" id="IPR017452">
    <property type="entry name" value="GPCR_Rhodpsn_7TM"/>
</dbReference>
<evidence type="ECO:0000313" key="13">
    <source>
        <dbReference type="WBParaSite" id="GPUH_0000755301-mRNA-1"/>
    </source>
</evidence>
<dbReference type="GO" id="GO:0005886">
    <property type="term" value="C:plasma membrane"/>
    <property type="evidence" value="ECO:0007669"/>
    <property type="project" value="UniProtKB-SubCell"/>
</dbReference>
<reference evidence="13" key="1">
    <citation type="submission" date="2016-06" db="UniProtKB">
        <authorList>
            <consortium name="WormBaseParasite"/>
        </authorList>
    </citation>
    <scope>IDENTIFICATION</scope>
</reference>
<dbReference type="GO" id="GO:0004930">
    <property type="term" value="F:G protein-coupled receptor activity"/>
    <property type="evidence" value="ECO:0007669"/>
    <property type="project" value="UniProtKB-KW"/>
</dbReference>
<feature type="transmembrane region" description="Helical" evidence="9">
    <location>
        <begin position="250"/>
        <end position="273"/>
    </location>
</feature>
<protein>
    <submittedName>
        <fullName evidence="13">G_PROTEIN_RECEP_F1_2 domain-containing protein</fullName>
    </submittedName>
</protein>
<evidence type="ECO:0000256" key="4">
    <source>
        <dbReference type="ARBA" id="ARBA00022989"/>
    </source>
</evidence>
<evidence type="ECO:0000256" key="2">
    <source>
        <dbReference type="ARBA" id="ARBA00022475"/>
    </source>
</evidence>
<dbReference type="GO" id="GO:0043005">
    <property type="term" value="C:neuron projection"/>
    <property type="evidence" value="ECO:0007669"/>
    <property type="project" value="TreeGrafter"/>
</dbReference>
<dbReference type="PANTHER" id="PTHR24229:SF84">
    <property type="entry name" value="G-PROTEIN COUPLED RECEPTORS FAMILY 1 PROFILE DOMAIN-CONTAINING PROTEIN"/>
    <property type="match status" value="1"/>
</dbReference>
<feature type="transmembrane region" description="Helical" evidence="9">
    <location>
        <begin position="116"/>
        <end position="138"/>
    </location>
</feature>
<reference evidence="11 12" key="2">
    <citation type="submission" date="2018-11" db="EMBL/GenBank/DDBJ databases">
        <authorList>
            <consortium name="Pathogen Informatics"/>
        </authorList>
    </citation>
    <scope>NUCLEOTIDE SEQUENCE [LARGE SCALE GENOMIC DNA]</scope>
</reference>
<accession>A0A183DFQ3</accession>
<organism evidence="13">
    <name type="scientific">Gongylonema pulchrum</name>
    <dbReference type="NCBI Taxonomy" id="637853"/>
    <lineage>
        <taxon>Eukaryota</taxon>
        <taxon>Metazoa</taxon>
        <taxon>Ecdysozoa</taxon>
        <taxon>Nematoda</taxon>
        <taxon>Chromadorea</taxon>
        <taxon>Rhabditida</taxon>
        <taxon>Spirurina</taxon>
        <taxon>Spiruromorpha</taxon>
        <taxon>Spiruroidea</taxon>
        <taxon>Gongylonematidae</taxon>
        <taxon>Gongylonema</taxon>
    </lineage>
</organism>
<keyword evidence="12" id="KW-1185">Reference proteome</keyword>
<dbReference type="InterPro" id="IPR000276">
    <property type="entry name" value="GPCR_Rhodpsn"/>
</dbReference>
<gene>
    <name evidence="11" type="ORF">GPUH_LOCUS7544</name>
</gene>
<keyword evidence="5" id="KW-0297">G-protein coupled receptor</keyword>
<evidence type="ECO:0000256" key="9">
    <source>
        <dbReference type="SAM" id="Phobius"/>
    </source>
</evidence>